<dbReference type="InterPro" id="IPR018062">
    <property type="entry name" value="HTH_AraC-typ_CS"/>
</dbReference>
<gene>
    <name evidence="5" type="ORF">EKD16_00695</name>
</gene>
<dbReference type="PANTHER" id="PTHR46796">
    <property type="entry name" value="HTH-TYPE TRANSCRIPTIONAL ACTIVATOR RHAS-RELATED"/>
    <property type="match status" value="1"/>
</dbReference>
<evidence type="ECO:0000256" key="1">
    <source>
        <dbReference type="ARBA" id="ARBA00023015"/>
    </source>
</evidence>
<dbReference type="KEGG" id="strr:EKD16_00695"/>
<keyword evidence="1" id="KW-0805">Transcription regulation</keyword>
<dbReference type="PANTHER" id="PTHR46796:SF15">
    <property type="entry name" value="BLL1074 PROTEIN"/>
    <property type="match status" value="1"/>
</dbReference>
<dbReference type="GO" id="GO:0003700">
    <property type="term" value="F:DNA-binding transcription factor activity"/>
    <property type="evidence" value="ECO:0007669"/>
    <property type="project" value="InterPro"/>
</dbReference>
<evidence type="ECO:0000313" key="6">
    <source>
        <dbReference type="Proteomes" id="UP000292235"/>
    </source>
</evidence>
<keyword evidence="3" id="KW-0804">Transcription</keyword>
<dbReference type="SMART" id="SM00342">
    <property type="entry name" value="HTH_ARAC"/>
    <property type="match status" value="1"/>
</dbReference>
<dbReference type="Pfam" id="PF20240">
    <property type="entry name" value="DUF6597"/>
    <property type="match status" value="1"/>
</dbReference>
<name>A0A4P6PZJ9_9ACTN</name>
<dbReference type="InterPro" id="IPR050204">
    <property type="entry name" value="AraC_XylS_family_regulators"/>
</dbReference>
<evidence type="ECO:0000313" key="5">
    <source>
        <dbReference type="EMBL" id="QBI51959.1"/>
    </source>
</evidence>
<keyword evidence="6" id="KW-1185">Reference proteome</keyword>
<feature type="domain" description="HTH araC/xylS-type" evidence="4">
    <location>
        <begin position="133"/>
        <end position="230"/>
    </location>
</feature>
<proteinExistence type="predicted"/>
<reference evidence="5 6" key="1">
    <citation type="submission" date="2019-02" db="EMBL/GenBank/DDBJ databases">
        <authorList>
            <person name="Khodamoradi S."/>
            <person name="Hahnke R.L."/>
            <person name="Kaempfer P."/>
            <person name="Schumann P."/>
            <person name="Rohde M."/>
            <person name="Steinert M."/>
            <person name="Luzhetskyy A."/>
            <person name="Wink J."/>
            <person name="Ruckert C."/>
        </authorList>
    </citation>
    <scope>NUCLEOTIDE SEQUENCE [LARGE SCALE GENOMIC DNA]</scope>
    <source>
        <strain evidence="5 6">M2</strain>
    </source>
</reference>
<evidence type="ECO:0000256" key="3">
    <source>
        <dbReference type="ARBA" id="ARBA00023163"/>
    </source>
</evidence>
<protein>
    <submittedName>
        <fullName evidence="5">Helix-turn-helix domain protein</fullName>
    </submittedName>
</protein>
<dbReference type="Proteomes" id="UP000292235">
    <property type="component" value="Chromosome"/>
</dbReference>
<accession>A0A4P6PZJ9</accession>
<dbReference type="EMBL" id="CP036455">
    <property type="protein sequence ID" value="QBI51959.1"/>
    <property type="molecule type" value="Genomic_DNA"/>
</dbReference>
<evidence type="ECO:0000259" key="4">
    <source>
        <dbReference type="PROSITE" id="PS01124"/>
    </source>
</evidence>
<evidence type="ECO:0000256" key="2">
    <source>
        <dbReference type="ARBA" id="ARBA00023125"/>
    </source>
</evidence>
<dbReference type="Gene3D" id="1.10.10.60">
    <property type="entry name" value="Homeodomain-like"/>
    <property type="match status" value="1"/>
</dbReference>
<dbReference type="Pfam" id="PF12833">
    <property type="entry name" value="HTH_18"/>
    <property type="match status" value="1"/>
</dbReference>
<organism evidence="5 6">
    <name type="scientific">Streptomonospora litoralis</name>
    <dbReference type="NCBI Taxonomy" id="2498135"/>
    <lineage>
        <taxon>Bacteria</taxon>
        <taxon>Bacillati</taxon>
        <taxon>Actinomycetota</taxon>
        <taxon>Actinomycetes</taxon>
        <taxon>Streptosporangiales</taxon>
        <taxon>Nocardiopsidaceae</taxon>
        <taxon>Streptomonospora</taxon>
    </lineage>
</organism>
<dbReference type="OrthoDB" id="9815799at2"/>
<dbReference type="PROSITE" id="PS01124">
    <property type="entry name" value="HTH_ARAC_FAMILY_2"/>
    <property type="match status" value="1"/>
</dbReference>
<dbReference type="RefSeq" id="WP_131096588.1">
    <property type="nucleotide sequence ID" value="NZ_CP036455.1"/>
</dbReference>
<dbReference type="GO" id="GO:0043565">
    <property type="term" value="F:sequence-specific DNA binding"/>
    <property type="evidence" value="ECO:0007669"/>
    <property type="project" value="InterPro"/>
</dbReference>
<dbReference type="InterPro" id="IPR046532">
    <property type="entry name" value="DUF6597"/>
</dbReference>
<dbReference type="AlphaFoldDB" id="A0A4P6PZJ9"/>
<dbReference type="InterPro" id="IPR018060">
    <property type="entry name" value="HTH_AraC"/>
</dbReference>
<dbReference type="PROSITE" id="PS00041">
    <property type="entry name" value="HTH_ARAC_FAMILY_1"/>
    <property type="match status" value="1"/>
</dbReference>
<sequence>MYAERSAACGGVVWSAAAATAAAGECHRVVPDGCMDLIWDGERVLLAGPDTRAHFADWAPGRVFAGVRLPVGVGPAVAGAPARALRDLRVPLEDVWPAAEARRLAAQAAAAPDAGAPLERAAGRRLQDGPGADPLMARVAVLLDRNTAVSQVARETGLGERGLHRRSLAAFGYGPKTLGRILRLDRALAAAREGTPFAEVAALAGYADQAHLSREAKQLAGAPLSVLTAHAGDANRSTQLPSGSSTIA</sequence>
<keyword evidence="2" id="KW-0238">DNA-binding</keyword>